<sequence>MAATTKAVGKRRRSKTGSTKGELELFYSLIPEQHGRTICFRAARSSALAIDFYCIPVDDDDDSPQPSYGAPPKRILPIYSSTNISGSSSFAAVDKSMYCVGGHKTNGKGEETSAIYRFDTTGDNSGSWFRNSFDMRCPRVAPSTVVMDGKIFVIGTQVVSEGAPPLVEVFDPSSKYSLIVVSPPPPESIRESMLFAFVIAFVIPVVFSAATAADSAMSLVVVGSRLYVHKAPAPGPDAGAAFSLPVSTAIVASSLIISLLALLRH</sequence>
<evidence type="ECO:0000313" key="3">
    <source>
        <dbReference type="Proteomes" id="UP000823749"/>
    </source>
</evidence>
<gene>
    <name evidence="2" type="ORF">RHGRI_006310</name>
</gene>
<dbReference type="EMBL" id="JACTNZ010000003">
    <property type="protein sequence ID" value="KAG5555614.1"/>
    <property type="molecule type" value="Genomic_DNA"/>
</dbReference>
<evidence type="ECO:0000313" key="2">
    <source>
        <dbReference type="EMBL" id="KAG5555614.1"/>
    </source>
</evidence>
<dbReference type="Gene3D" id="2.120.10.80">
    <property type="entry name" value="Kelch-type beta propeller"/>
    <property type="match status" value="1"/>
</dbReference>
<dbReference type="SUPFAM" id="SSF117281">
    <property type="entry name" value="Kelch motif"/>
    <property type="match status" value="1"/>
</dbReference>
<keyword evidence="1" id="KW-1133">Transmembrane helix</keyword>
<dbReference type="InterPro" id="IPR015915">
    <property type="entry name" value="Kelch-typ_b-propeller"/>
</dbReference>
<feature type="transmembrane region" description="Helical" evidence="1">
    <location>
        <begin position="194"/>
        <end position="222"/>
    </location>
</feature>
<dbReference type="Proteomes" id="UP000823749">
    <property type="component" value="Chromosome 3"/>
</dbReference>
<keyword evidence="1" id="KW-0812">Transmembrane</keyword>
<keyword evidence="3" id="KW-1185">Reference proteome</keyword>
<organism evidence="2 3">
    <name type="scientific">Rhododendron griersonianum</name>
    <dbReference type="NCBI Taxonomy" id="479676"/>
    <lineage>
        <taxon>Eukaryota</taxon>
        <taxon>Viridiplantae</taxon>
        <taxon>Streptophyta</taxon>
        <taxon>Embryophyta</taxon>
        <taxon>Tracheophyta</taxon>
        <taxon>Spermatophyta</taxon>
        <taxon>Magnoliopsida</taxon>
        <taxon>eudicotyledons</taxon>
        <taxon>Gunneridae</taxon>
        <taxon>Pentapetalae</taxon>
        <taxon>asterids</taxon>
        <taxon>Ericales</taxon>
        <taxon>Ericaceae</taxon>
        <taxon>Ericoideae</taxon>
        <taxon>Rhodoreae</taxon>
        <taxon>Rhododendron</taxon>
    </lineage>
</organism>
<evidence type="ECO:0000256" key="1">
    <source>
        <dbReference type="SAM" id="Phobius"/>
    </source>
</evidence>
<accession>A0AAV6KTN2</accession>
<name>A0AAV6KTN2_9ERIC</name>
<keyword evidence="1" id="KW-0472">Membrane</keyword>
<reference evidence="2" key="1">
    <citation type="submission" date="2020-08" db="EMBL/GenBank/DDBJ databases">
        <title>Plant Genome Project.</title>
        <authorList>
            <person name="Zhang R.-G."/>
        </authorList>
    </citation>
    <scope>NUCLEOTIDE SEQUENCE</scope>
    <source>
        <strain evidence="2">WSP0</strain>
        <tissue evidence="2">Leaf</tissue>
    </source>
</reference>
<feature type="transmembrane region" description="Helical" evidence="1">
    <location>
        <begin position="242"/>
        <end position="263"/>
    </location>
</feature>
<protein>
    <submittedName>
        <fullName evidence="2">Uncharacterized protein</fullName>
    </submittedName>
</protein>
<comment type="caution">
    <text evidence="2">The sequence shown here is derived from an EMBL/GenBank/DDBJ whole genome shotgun (WGS) entry which is preliminary data.</text>
</comment>
<proteinExistence type="predicted"/>
<dbReference type="AlphaFoldDB" id="A0AAV6KTN2"/>